<keyword evidence="1" id="KW-0175">Coiled coil</keyword>
<reference evidence="2 3" key="1">
    <citation type="submission" date="2018-06" db="EMBL/GenBank/DDBJ databases">
        <authorList>
            <consortium name="Pathogen Informatics"/>
            <person name="Doyle S."/>
        </authorList>
    </citation>
    <scope>NUCLEOTIDE SEQUENCE [LARGE SCALE GENOMIC DNA]</scope>
    <source>
        <strain evidence="2 3">NCTC12112</strain>
    </source>
</reference>
<protein>
    <submittedName>
        <fullName evidence="2">Uncharacterized protein</fullName>
    </submittedName>
</protein>
<name>A0AAX2JAL8_9FUSO</name>
<feature type="coiled-coil region" evidence="1">
    <location>
        <begin position="76"/>
        <end position="103"/>
    </location>
</feature>
<dbReference type="Proteomes" id="UP000249008">
    <property type="component" value="Chromosome 1"/>
</dbReference>
<dbReference type="GeneID" id="78456248"/>
<organism evidence="2 3">
    <name type="scientific">Fusobacterium ulcerans</name>
    <dbReference type="NCBI Taxonomy" id="861"/>
    <lineage>
        <taxon>Bacteria</taxon>
        <taxon>Fusobacteriati</taxon>
        <taxon>Fusobacteriota</taxon>
        <taxon>Fusobacteriia</taxon>
        <taxon>Fusobacteriales</taxon>
        <taxon>Fusobacteriaceae</taxon>
        <taxon>Fusobacterium</taxon>
    </lineage>
</organism>
<dbReference type="RefSeq" id="WP_005979988.1">
    <property type="nucleotide sequence ID" value="NZ_CABKNW010000004.1"/>
</dbReference>
<evidence type="ECO:0000313" key="3">
    <source>
        <dbReference type="Proteomes" id="UP000249008"/>
    </source>
</evidence>
<gene>
    <name evidence="2" type="ORF">NCTC12112_01696</name>
</gene>
<proteinExistence type="predicted"/>
<dbReference type="AlphaFoldDB" id="A0AAX2JAL8"/>
<dbReference type="EMBL" id="LS483487">
    <property type="protein sequence ID" value="SQJ03933.1"/>
    <property type="molecule type" value="Genomic_DNA"/>
</dbReference>
<accession>A0AAX2JAL8</accession>
<evidence type="ECO:0000256" key="1">
    <source>
        <dbReference type="SAM" id="Coils"/>
    </source>
</evidence>
<evidence type="ECO:0000313" key="2">
    <source>
        <dbReference type="EMBL" id="SQJ03933.1"/>
    </source>
</evidence>
<dbReference type="KEGG" id="ful:C4N20_15580"/>
<sequence>MNIKEIIRNIDVNKVMKVIALNEISNNQNFIYKFSYAGGRSGYSFGRSQFDVKNNDSAKKFLQEKCDFSDSDINRLLQLDKDVLDLNGKLSEHKKEIDELDLQHIKSMINHVVRLEGLPEMNEKVFIHLVDYHNQFNLAINGKMHKYLKTLKIATSENILKFKLETKWGIEHPTDVIRRYNNIEKNY</sequence>